<dbReference type="InterPro" id="IPR017923">
    <property type="entry name" value="TFIIS_N"/>
</dbReference>
<keyword evidence="6" id="KW-1185">Reference proteome</keyword>
<comment type="subcellular location">
    <subcellularLocation>
        <location evidence="1 3">Nucleus</location>
    </subcellularLocation>
</comment>
<evidence type="ECO:0000313" key="6">
    <source>
        <dbReference type="Proteomes" id="UP000660729"/>
    </source>
</evidence>
<dbReference type="SUPFAM" id="SSF47676">
    <property type="entry name" value="Conserved domain common to transcription factors TFIIS, elongin A, CRSP70"/>
    <property type="match status" value="1"/>
</dbReference>
<dbReference type="GO" id="GO:0005634">
    <property type="term" value="C:nucleus"/>
    <property type="evidence" value="ECO:0007669"/>
    <property type="project" value="UniProtKB-SubCell"/>
</dbReference>
<evidence type="ECO:0000256" key="1">
    <source>
        <dbReference type="ARBA" id="ARBA00004123"/>
    </source>
</evidence>
<dbReference type="OrthoDB" id="3946001at2759"/>
<dbReference type="PANTHER" id="PTHR37540">
    <property type="entry name" value="TRANSCRIPTION FACTOR (ACR-2), PUTATIVE-RELATED-RELATED"/>
    <property type="match status" value="1"/>
</dbReference>
<gene>
    <name evidence="5" type="ORF">HII31_07923</name>
</gene>
<dbReference type="InterPro" id="IPR035441">
    <property type="entry name" value="TFIIS/LEDGF_dom_sf"/>
</dbReference>
<dbReference type="PANTHER" id="PTHR37540:SF5">
    <property type="entry name" value="TRANSCRIPTION FACTOR DOMAIN-CONTAINING PROTEIN"/>
    <property type="match status" value="1"/>
</dbReference>
<protein>
    <recommendedName>
        <fullName evidence="4">TFIIS N-terminal domain-containing protein</fullName>
    </recommendedName>
</protein>
<evidence type="ECO:0000256" key="2">
    <source>
        <dbReference type="ARBA" id="ARBA00023242"/>
    </source>
</evidence>
<keyword evidence="2 3" id="KW-0539">Nucleus</keyword>
<evidence type="ECO:0000259" key="4">
    <source>
        <dbReference type="PROSITE" id="PS51319"/>
    </source>
</evidence>
<dbReference type="EMBL" id="JABCIY010000168">
    <property type="protein sequence ID" value="KAF7190764.1"/>
    <property type="molecule type" value="Genomic_DNA"/>
</dbReference>
<dbReference type="Gene3D" id="1.20.930.10">
    <property type="entry name" value="Conserved domain common to transcription factors TFIIS, elongin A, CRSP70"/>
    <property type="match status" value="1"/>
</dbReference>
<dbReference type="InterPro" id="IPR003617">
    <property type="entry name" value="TFIIS/CRSP70_N_sub"/>
</dbReference>
<comment type="caution">
    <text evidence="5">The sequence shown here is derived from an EMBL/GenBank/DDBJ whole genome shotgun (WGS) entry which is preliminary data.</text>
</comment>
<name>A0A8H6RFU6_9PEZI</name>
<dbReference type="Pfam" id="PF08711">
    <property type="entry name" value="Med26"/>
    <property type="match status" value="1"/>
</dbReference>
<dbReference type="SMART" id="SM00509">
    <property type="entry name" value="TFS2N"/>
    <property type="match status" value="1"/>
</dbReference>
<dbReference type="PROSITE" id="PS51319">
    <property type="entry name" value="TFIIS_N"/>
    <property type="match status" value="1"/>
</dbReference>
<sequence>MAKSKFVFVNKTAKSSSLSRSDGYEKSRIFSHAQTRPVRKAGTFVITTIGSHDPRAGNQETRKRKSLGEVHDLAQSDFDPFQSFCVVLDKGMQNMLAYLLNAGPVLNSIVPSNFPVAYVATEAKRHVNMHAIEDAAFLYGLLGVAHATVAPTGGQDRHAHEATLFKHKTLVQIQQDLRKAGEVKATTAYAVALLVRMECGQGNMEAVRAHYNGLIGMMQVVEAPSNVAFPLLVAVQASLNLCAATLSSGPHAVTAEYDEKSHVSGISDDGSPTVIQIMLTNTKILVDTKFVLPVYRDFVGEGLFDIIMRSCKLNLLRQRIAKERVQLSFAEVEALCAEPLILEHRLLSMRIEPSTSKLCNPARDAIRLAFYVLCGPKIPISRPENPFRKSLGQQLRQCLKQSAIRGLWQPCPDLLLWALFITAHVCYQQDDWPWVISQIDFVCHELEVDSLIALAGVLSGFGLDFKRFDDLPQVIWSSIQDLRTSHSGGGQGSACETPKSPTILKHSTETLELSPYDSTCAEGVMAPLDAKQLLRARSDIWKSGNRATKILPTLERLEEFQATESLLRQTKIGVVVTSLRNNRNAEVAQKATALVVRWKKEINAAKGSTLKTGSSCDLTTIPILESWRSTKRKAEHLDVEGYGPEHFQIGNSSVQSDFRGFADVFAIAEVGEKILLLLAAEEIMAACAIHPSIAPVVWGSPALRRKLFLSQRNDGEPGLVDFAEWRKTSDDLWLPNPLFCNIGPRAEEKDLITTYTLPWRFFFTIADDPAHVYDVWYETDRSFSATPGDSRFYELLYEKGSIRQLVVRLSSKKSWPSVPPKLPGIYKNMLLADRPAIILLDVGKELDSPTSEWPRSWRIQAWLPPETTLGDVLDLSKLWTQHKLVLAKHSGSFRGITHFDVDGPGRYARSSGETPKQETAFMQLLHSIKPRRPVGGRKRRRVEVSVSELADEMAMDLSL</sequence>
<dbReference type="Proteomes" id="UP000660729">
    <property type="component" value="Unassembled WGS sequence"/>
</dbReference>
<evidence type="ECO:0000313" key="5">
    <source>
        <dbReference type="EMBL" id="KAF7190764.1"/>
    </source>
</evidence>
<feature type="domain" description="TFIIS N-terminal" evidence="4">
    <location>
        <begin position="532"/>
        <end position="605"/>
    </location>
</feature>
<dbReference type="AlphaFoldDB" id="A0A8H6RFU6"/>
<organism evidence="5 6">
    <name type="scientific">Pseudocercospora fuligena</name>
    <dbReference type="NCBI Taxonomy" id="685502"/>
    <lineage>
        <taxon>Eukaryota</taxon>
        <taxon>Fungi</taxon>
        <taxon>Dikarya</taxon>
        <taxon>Ascomycota</taxon>
        <taxon>Pezizomycotina</taxon>
        <taxon>Dothideomycetes</taxon>
        <taxon>Dothideomycetidae</taxon>
        <taxon>Mycosphaerellales</taxon>
        <taxon>Mycosphaerellaceae</taxon>
        <taxon>Pseudocercospora</taxon>
    </lineage>
</organism>
<evidence type="ECO:0000256" key="3">
    <source>
        <dbReference type="PROSITE-ProRule" id="PRU00649"/>
    </source>
</evidence>
<proteinExistence type="predicted"/>
<accession>A0A8H6RFU6</accession>
<reference evidence="5" key="1">
    <citation type="submission" date="2020-04" db="EMBL/GenBank/DDBJ databases">
        <title>Draft genome resource of the tomato pathogen Pseudocercospora fuligena.</title>
        <authorList>
            <person name="Zaccaron A."/>
        </authorList>
    </citation>
    <scope>NUCLEOTIDE SEQUENCE</scope>
    <source>
        <strain evidence="5">PF001</strain>
    </source>
</reference>